<accession>A0AAD3TVI2</accession>
<dbReference type="InterPro" id="IPR049730">
    <property type="entry name" value="SNF2/RAD54-like_C"/>
</dbReference>
<reference evidence="7" key="2">
    <citation type="submission" date="2023-06" db="EMBL/GenBank/DDBJ databases">
        <authorList>
            <person name="Kobayashi Y."/>
            <person name="Kayamori A."/>
            <person name="Aoki K."/>
            <person name="Shiwa Y."/>
            <person name="Fujita N."/>
            <person name="Sugita T."/>
            <person name="Iwasaki W."/>
            <person name="Tanaka N."/>
            <person name="Takashima M."/>
        </authorList>
    </citation>
    <scope>NUCLEOTIDE SEQUENCE</scope>
    <source>
        <strain evidence="7">HIS016</strain>
    </source>
</reference>
<name>A0AAD3TVI2_9TREE</name>
<dbReference type="SUPFAM" id="SSF52540">
    <property type="entry name" value="P-loop containing nucleoside triphosphate hydrolases"/>
    <property type="match status" value="2"/>
</dbReference>
<dbReference type="Pfam" id="PF00176">
    <property type="entry name" value="SNF2-rel_dom"/>
    <property type="match status" value="1"/>
</dbReference>
<evidence type="ECO:0000256" key="1">
    <source>
        <dbReference type="ARBA" id="ARBA00022741"/>
    </source>
</evidence>
<dbReference type="SMART" id="SM00487">
    <property type="entry name" value="DEXDc"/>
    <property type="match status" value="1"/>
</dbReference>
<evidence type="ECO:0000313" key="8">
    <source>
        <dbReference type="Proteomes" id="UP001222932"/>
    </source>
</evidence>
<dbReference type="InterPro" id="IPR027417">
    <property type="entry name" value="P-loop_NTPase"/>
</dbReference>
<dbReference type="PROSITE" id="PS51192">
    <property type="entry name" value="HELICASE_ATP_BIND_1"/>
    <property type="match status" value="1"/>
</dbReference>
<dbReference type="Pfam" id="PF00271">
    <property type="entry name" value="Helicase_C"/>
    <property type="match status" value="1"/>
</dbReference>
<sequence>MSTPASDPAAPSPSTPASTATPALPSPTSDSSISRPSSAASNRRRAPLIHAALSVKRAIDLTDLSDSDDCPVPATGPPGASGLATRRPGAPGMQLGSRLSEGAKDSDDDFTITASTTAGPTVNPMFGGFPVGSGVAGPSGTQFSPLGSTLANASEVAHRASFAQFARPNGSGNTNGASTTGLVGNGNGIATGNWVPSLPVPSSAPDVGAGDGSSSAPIDVDSMPTSRAPPNPKKAMCIGSFMTRAIMLYPNDAAVAGVKPKPGQRWSIVTFKGAEMIHVKLRLRKAGDQPRPDEPWTSVSKDTIQVTTFPGGATCSYIGDIDAHIAEVLIPMLHRGLCRLEGFAMRLRPDGPMFEVRINVLLFTLPSNIQYITDTLIAHNLFLLDPMPPYDPMRHNDQPVYQNAHGGGERAYKMYLASQQRYTSSGGGYYNPQQDKAKQVEVQRQQVDAVFKSIESGAELEQSDPGPWIKTNLFPHQRKALTFLLQAEQDWSSLKDARKAADKKLKKLKTGSQSASGTSTPDERPEKEEKKGTRDFKADSSRSLWEISTEDNARGRVWKNKLTMELKRQAKRPKEFKGAILADDMGLGKTLSVVSLIAATKTAAKEWGERELEKVETPQEADEDKIPLAAMSTRVFGMPEPSPEPDTPKGKKRRRDEQEEVANRTRRSQITKRSKATLLVCPMSTITNWEDQIKEHWDGDVEVVGGTSPPAKKGAKKPTDPEDTLRVYIYHGTGRKADPSYLAGFDIVITSYSTLANEYSKHCNSCGEGESTPADTRGNSDDEASSTNSARGTTTLGSGVNPSDVSEALKRKQKRKRAPAADQPSPLQTIDWFRVVLDEAHSIKSASTVACKASCYLEADRRIALTGTPIQNKIEDVWALFKFLRISPIDEREMFNKYISTPCKSGDQVGVARLQLIMRTCCLRRTKDTTDNGQKILHLPPRKEVQMWLDLRPDERVIYNQRRDEARSEINELKATKQLTKNYAHVLQQLLRLRQTCDHVDLPSSAVVEEDYDGTIMNYEIALEGIKKMGLTQQRAQSVICTYKDMPDAGACCNECEYDFGPSFPSIDLGGDEVYPKPEPNEKKTKNMRPLLTKCRHIYCPACFKRSVYPKWPRAVDGQARPCIVCNEMLQLGKDVIEVCPPSEMSDEAPKKAPQRKKWERNPMDSVNMSSKMQYLLHELMKLSKRNPNSPNYDPFSVVPDDNDDPIEVSDDGTPLATKTIVFSQWTTMLDRIEDMLNEASIKSCRLDGTMTREQRADQIERLRTRKSIEVMLVSTRAGGVGLNLTAASRCYLVDPYWNPSVEAQAIDRIHRMGQTRPVLAIKLMIKDSVEEKLNKIQQKKAELANLSLKNMSRSELMQQRSDMLASLFN</sequence>
<feature type="domain" description="Helicase C-terminal" evidence="6">
    <location>
        <begin position="1208"/>
        <end position="1365"/>
    </location>
</feature>
<dbReference type="GO" id="GO:0008094">
    <property type="term" value="F:ATP-dependent activity, acting on DNA"/>
    <property type="evidence" value="ECO:0007669"/>
    <property type="project" value="TreeGrafter"/>
</dbReference>
<evidence type="ECO:0000256" key="4">
    <source>
        <dbReference type="SAM" id="MobiDB-lite"/>
    </source>
</evidence>
<dbReference type="InterPro" id="IPR001650">
    <property type="entry name" value="Helicase_C-like"/>
</dbReference>
<feature type="compositionally biased region" description="Basic residues" evidence="4">
    <location>
        <begin position="664"/>
        <end position="673"/>
    </location>
</feature>
<dbReference type="Proteomes" id="UP001222932">
    <property type="component" value="Unassembled WGS sequence"/>
</dbReference>
<dbReference type="InterPro" id="IPR050628">
    <property type="entry name" value="SNF2_RAD54_helicase_TF"/>
</dbReference>
<proteinExistence type="predicted"/>
<dbReference type="Gene3D" id="3.40.50.300">
    <property type="entry name" value="P-loop containing nucleotide triphosphate hydrolases"/>
    <property type="match status" value="1"/>
</dbReference>
<gene>
    <name evidence="7" type="ORF">CspeluHIS016_0400840</name>
</gene>
<feature type="compositionally biased region" description="Polar residues" evidence="4">
    <location>
        <begin position="510"/>
        <end position="520"/>
    </location>
</feature>
<dbReference type="GO" id="GO:0006281">
    <property type="term" value="P:DNA repair"/>
    <property type="evidence" value="ECO:0007669"/>
    <property type="project" value="TreeGrafter"/>
</dbReference>
<dbReference type="PANTHER" id="PTHR45626">
    <property type="entry name" value="TRANSCRIPTION TERMINATION FACTOR 2-RELATED"/>
    <property type="match status" value="1"/>
</dbReference>
<feature type="domain" description="Helicase ATP-binding" evidence="5">
    <location>
        <begin position="570"/>
        <end position="887"/>
    </location>
</feature>
<dbReference type="InterPro" id="IPR000330">
    <property type="entry name" value="SNF2_N"/>
</dbReference>
<evidence type="ECO:0000259" key="5">
    <source>
        <dbReference type="PROSITE" id="PS51192"/>
    </source>
</evidence>
<dbReference type="PANTHER" id="PTHR45626:SF52">
    <property type="entry name" value="SINGLE-STRANDED DNA-DEPENDENT ATPASE (EUROFUNG)"/>
    <property type="match status" value="1"/>
</dbReference>
<dbReference type="InterPro" id="IPR038718">
    <property type="entry name" value="SNF2-like_sf"/>
</dbReference>
<protein>
    <recommendedName>
        <fullName evidence="9">DNA repair protein RAD5</fullName>
    </recommendedName>
</protein>
<feature type="region of interest" description="Disordered" evidence="4">
    <location>
        <begin position="633"/>
        <end position="673"/>
    </location>
</feature>
<dbReference type="GO" id="GO:0005634">
    <property type="term" value="C:nucleus"/>
    <property type="evidence" value="ECO:0007669"/>
    <property type="project" value="TreeGrafter"/>
</dbReference>
<dbReference type="CDD" id="cd18008">
    <property type="entry name" value="DEXDc_SHPRH-like"/>
    <property type="match status" value="1"/>
</dbReference>
<feature type="region of interest" description="Disordered" evidence="4">
    <location>
        <begin position="1"/>
        <end position="46"/>
    </location>
</feature>
<feature type="region of interest" description="Disordered" evidence="4">
    <location>
        <begin position="763"/>
        <end position="824"/>
    </location>
</feature>
<dbReference type="CDD" id="cd18793">
    <property type="entry name" value="SF2_C_SNF"/>
    <property type="match status" value="1"/>
</dbReference>
<evidence type="ECO:0000256" key="3">
    <source>
        <dbReference type="ARBA" id="ARBA00022840"/>
    </source>
</evidence>
<organism evidence="7 8">
    <name type="scientific">Cutaneotrichosporon spelunceum</name>
    <dbReference type="NCBI Taxonomy" id="1672016"/>
    <lineage>
        <taxon>Eukaryota</taxon>
        <taxon>Fungi</taxon>
        <taxon>Dikarya</taxon>
        <taxon>Basidiomycota</taxon>
        <taxon>Agaricomycotina</taxon>
        <taxon>Tremellomycetes</taxon>
        <taxon>Trichosporonales</taxon>
        <taxon>Trichosporonaceae</taxon>
        <taxon>Cutaneotrichosporon</taxon>
    </lineage>
</organism>
<feature type="region of interest" description="Disordered" evidence="4">
    <location>
        <begin position="504"/>
        <end position="541"/>
    </location>
</feature>
<dbReference type="PROSITE" id="PS51194">
    <property type="entry name" value="HELICASE_CTER"/>
    <property type="match status" value="1"/>
</dbReference>
<dbReference type="EMBL" id="BTCM01000004">
    <property type="protein sequence ID" value="GMK57250.1"/>
    <property type="molecule type" value="Genomic_DNA"/>
</dbReference>
<dbReference type="GO" id="GO:0016787">
    <property type="term" value="F:hydrolase activity"/>
    <property type="evidence" value="ECO:0007669"/>
    <property type="project" value="UniProtKB-KW"/>
</dbReference>
<dbReference type="SMART" id="SM00490">
    <property type="entry name" value="HELICc"/>
    <property type="match status" value="1"/>
</dbReference>
<reference evidence="7" key="1">
    <citation type="journal article" date="2023" name="BMC Genomics">
        <title>Chromosome-level genome assemblies of Cutaneotrichosporon spp. (Trichosporonales, Basidiomycota) reveal imbalanced evolution between nucleotide sequences and chromosome synteny.</title>
        <authorList>
            <person name="Kobayashi Y."/>
            <person name="Kayamori A."/>
            <person name="Aoki K."/>
            <person name="Shiwa Y."/>
            <person name="Matsutani M."/>
            <person name="Fujita N."/>
            <person name="Sugita T."/>
            <person name="Iwasaki W."/>
            <person name="Tanaka N."/>
            <person name="Takashima M."/>
        </authorList>
    </citation>
    <scope>NUCLEOTIDE SEQUENCE</scope>
    <source>
        <strain evidence="7">HIS016</strain>
    </source>
</reference>
<feature type="compositionally biased region" description="Low complexity" evidence="4">
    <location>
        <begin position="15"/>
        <end position="41"/>
    </location>
</feature>
<feature type="region of interest" description="Disordered" evidence="4">
    <location>
        <begin position="194"/>
        <end position="233"/>
    </location>
</feature>
<comment type="caution">
    <text evidence="7">The sequence shown here is derived from an EMBL/GenBank/DDBJ whole genome shotgun (WGS) entry which is preliminary data.</text>
</comment>
<evidence type="ECO:0008006" key="9">
    <source>
        <dbReference type="Google" id="ProtNLM"/>
    </source>
</evidence>
<keyword evidence="2" id="KW-0378">Hydrolase</keyword>
<feature type="region of interest" description="Disordered" evidence="4">
    <location>
        <begin position="63"/>
        <end position="91"/>
    </location>
</feature>
<dbReference type="InterPro" id="IPR014001">
    <property type="entry name" value="Helicase_ATP-bd"/>
</dbReference>
<evidence type="ECO:0000259" key="6">
    <source>
        <dbReference type="PROSITE" id="PS51194"/>
    </source>
</evidence>
<evidence type="ECO:0000256" key="2">
    <source>
        <dbReference type="ARBA" id="ARBA00022801"/>
    </source>
</evidence>
<dbReference type="Gene3D" id="3.40.50.10810">
    <property type="entry name" value="Tandem AAA-ATPase domain"/>
    <property type="match status" value="3"/>
</dbReference>
<feature type="compositionally biased region" description="Basic and acidic residues" evidence="4">
    <location>
        <begin position="521"/>
        <end position="540"/>
    </location>
</feature>
<keyword evidence="1" id="KW-0547">Nucleotide-binding</keyword>
<feature type="compositionally biased region" description="Polar residues" evidence="4">
    <location>
        <begin position="785"/>
        <end position="804"/>
    </location>
</feature>
<dbReference type="GO" id="GO:0005524">
    <property type="term" value="F:ATP binding"/>
    <property type="evidence" value="ECO:0007669"/>
    <property type="project" value="UniProtKB-KW"/>
</dbReference>
<keyword evidence="8" id="KW-1185">Reference proteome</keyword>
<keyword evidence="3" id="KW-0067">ATP-binding</keyword>
<evidence type="ECO:0000313" key="7">
    <source>
        <dbReference type="EMBL" id="GMK57250.1"/>
    </source>
</evidence>